<dbReference type="OrthoDB" id="5383784at2759"/>
<feature type="compositionally biased region" description="Basic and acidic residues" evidence="1">
    <location>
        <begin position="499"/>
        <end position="511"/>
    </location>
</feature>
<dbReference type="Proteomes" id="UP000799424">
    <property type="component" value="Unassembled WGS sequence"/>
</dbReference>
<evidence type="ECO:0000256" key="1">
    <source>
        <dbReference type="SAM" id="MobiDB-lite"/>
    </source>
</evidence>
<reference evidence="2" key="1">
    <citation type="journal article" date="2020" name="Stud. Mycol.">
        <title>101 Dothideomycetes genomes: a test case for predicting lifestyles and emergence of pathogens.</title>
        <authorList>
            <person name="Haridas S."/>
            <person name="Albert R."/>
            <person name="Binder M."/>
            <person name="Bloem J."/>
            <person name="Labutti K."/>
            <person name="Salamov A."/>
            <person name="Andreopoulos B."/>
            <person name="Baker S."/>
            <person name="Barry K."/>
            <person name="Bills G."/>
            <person name="Bluhm B."/>
            <person name="Cannon C."/>
            <person name="Castanera R."/>
            <person name="Culley D."/>
            <person name="Daum C."/>
            <person name="Ezra D."/>
            <person name="Gonzalez J."/>
            <person name="Henrissat B."/>
            <person name="Kuo A."/>
            <person name="Liang C."/>
            <person name="Lipzen A."/>
            <person name="Lutzoni F."/>
            <person name="Magnuson J."/>
            <person name="Mondo S."/>
            <person name="Nolan M."/>
            <person name="Ohm R."/>
            <person name="Pangilinan J."/>
            <person name="Park H.-J."/>
            <person name="Ramirez L."/>
            <person name="Alfaro M."/>
            <person name="Sun H."/>
            <person name="Tritt A."/>
            <person name="Yoshinaga Y."/>
            <person name="Zwiers L.-H."/>
            <person name="Turgeon B."/>
            <person name="Goodwin S."/>
            <person name="Spatafora J."/>
            <person name="Crous P."/>
            <person name="Grigoriev I."/>
        </authorList>
    </citation>
    <scope>NUCLEOTIDE SEQUENCE</scope>
    <source>
        <strain evidence="2">CBS 113818</strain>
    </source>
</reference>
<keyword evidence="3" id="KW-1185">Reference proteome</keyword>
<dbReference type="EMBL" id="MU006217">
    <property type="protein sequence ID" value="KAF2832049.1"/>
    <property type="molecule type" value="Genomic_DNA"/>
</dbReference>
<name>A0A6A7AH95_9PLEO</name>
<dbReference type="AlphaFoldDB" id="A0A6A7AH95"/>
<feature type="region of interest" description="Disordered" evidence="1">
    <location>
        <begin position="481"/>
        <end position="511"/>
    </location>
</feature>
<accession>A0A6A7AH95</accession>
<evidence type="ECO:0000313" key="2">
    <source>
        <dbReference type="EMBL" id="KAF2832049.1"/>
    </source>
</evidence>
<protein>
    <submittedName>
        <fullName evidence="2">Uncharacterized protein</fullName>
    </submittedName>
</protein>
<evidence type="ECO:0000313" key="3">
    <source>
        <dbReference type="Proteomes" id="UP000799424"/>
    </source>
</evidence>
<feature type="region of interest" description="Disordered" evidence="1">
    <location>
        <begin position="429"/>
        <end position="449"/>
    </location>
</feature>
<proteinExistence type="predicted"/>
<organism evidence="2 3">
    <name type="scientific">Ophiobolus disseminans</name>
    <dbReference type="NCBI Taxonomy" id="1469910"/>
    <lineage>
        <taxon>Eukaryota</taxon>
        <taxon>Fungi</taxon>
        <taxon>Dikarya</taxon>
        <taxon>Ascomycota</taxon>
        <taxon>Pezizomycotina</taxon>
        <taxon>Dothideomycetes</taxon>
        <taxon>Pleosporomycetidae</taxon>
        <taxon>Pleosporales</taxon>
        <taxon>Pleosporineae</taxon>
        <taxon>Phaeosphaeriaceae</taxon>
        <taxon>Ophiobolus</taxon>
    </lineage>
</organism>
<gene>
    <name evidence="2" type="ORF">CC86DRAFT_390236</name>
</gene>
<sequence>MGRQAYLAKLAFGRSAFEPTQEATQSEDYLQLESAQADLPRQYQDFNGNNYIQLYDERGNPINPRSREYGKKLRNAQNDVLAAVGVVERRRSPCDGLPGSFEDQLDRLDVEDSIGDAIGATLTLTENVCTWWIGSIRNRVLTFRYHDAMPFARIVALEHAASGNSIVYTSFASTILATIISQTVLYNAFVRQPVTRLLKVTQATQGTRRLYRRLRDVLKSGLRVGLEIVFYPFYYHAELQRLGLIPARPLLPCWKSLIPFTKASPILPFSLYFSPSTSIMDCAKAAVTSPVVLMCVCHSIERWVYAAVNEAVDTSVIRPDNPAIVSPEAGNKHRITAILGLRGQSPPLVRKAINSLLVALGWGAPYDSNQAGQAHLPETTQHVNPTEGQTIEVGGTTVTDVTPLELAVAQIPGHIDVDVSDVQVVAMQASENDENERPRTPMTPMASELQYDDDDPRIRITNRQGIVEMEVRLPPRILSTHTEVDDDLVPPQSQGRVQSRREALGPTDRPQHRVSELSLEVSRMVSAIVKAQIVGLAMLPVKLVVLRLIASHYLACHGGSNSSRAVVPLPDLKDLSWRSVGIQVSRLALCNALEIAIDLTLWSLQYAIALNIGKARFGWGAL</sequence>